<sequence>STVADSHLRRSPRLRGDGATTWGEEVKSTKGSQSYEGSVRHFGVVGRLLDFWLRPYASVTVDRNHVQVTTEIGASSDLSR</sequence>
<reference evidence="2" key="1">
    <citation type="submission" date="2022-03" db="EMBL/GenBank/DDBJ databases">
        <authorList>
            <person name="Lindestad O."/>
        </authorList>
    </citation>
    <scope>NUCLEOTIDE SEQUENCE</scope>
</reference>
<comment type="caution">
    <text evidence="2">The sequence shown here is derived from an EMBL/GenBank/DDBJ whole genome shotgun (WGS) entry which is preliminary data.</text>
</comment>
<name>A0A8S4QDL0_9NEOP</name>
<keyword evidence="3" id="KW-1185">Reference proteome</keyword>
<dbReference type="AlphaFoldDB" id="A0A8S4QDL0"/>
<dbReference type="Proteomes" id="UP000838756">
    <property type="component" value="Unassembled WGS sequence"/>
</dbReference>
<evidence type="ECO:0000313" key="2">
    <source>
        <dbReference type="EMBL" id="CAH2208563.1"/>
    </source>
</evidence>
<accession>A0A8S4QDL0</accession>
<proteinExistence type="predicted"/>
<evidence type="ECO:0000256" key="1">
    <source>
        <dbReference type="SAM" id="MobiDB-lite"/>
    </source>
</evidence>
<dbReference type="EMBL" id="CAKXAJ010003950">
    <property type="protein sequence ID" value="CAH2208563.1"/>
    <property type="molecule type" value="Genomic_DNA"/>
</dbReference>
<organism evidence="2 3">
    <name type="scientific">Pararge aegeria aegeria</name>
    <dbReference type="NCBI Taxonomy" id="348720"/>
    <lineage>
        <taxon>Eukaryota</taxon>
        <taxon>Metazoa</taxon>
        <taxon>Ecdysozoa</taxon>
        <taxon>Arthropoda</taxon>
        <taxon>Hexapoda</taxon>
        <taxon>Insecta</taxon>
        <taxon>Pterygota</taxon>
        <taxon>Neoptera</taxon>
        <taxon>Endopterygota</taxon>
        <taxon>Lepidoptera</taxon>
        <taxon>Glossata</taxon>
        <taxon>Ditrysia</taxon>
        <taxon>Papilionoidea</taxon>
        <taxon>Nymphalidae</taxon>
        <taxon>Satyrinae</taxon>
        <taxon>Satyrini</taxon>
        <taxon>Parargina</taxon>
        <taxon>Pararge</taxon>
    </lineage>
</organism>
<protein>
    <submittedName>
        <fullName evidence="2">Jg6204 protein</fullName>
    </submittedName>
</protein>
<feature type="region of interest" description="Disordered" evidence="1">
    <location>
        <begin position="1"/>
        <end position="30"/>
    </location>
</feature>
<feature type="non-terminal residue" evidence="2">
    <location>
        <position position="1"/>
    </location>
</feature>
<evidence type="ECO:0000313" key="3">
    <source>
        <dbReference type="Proteomes" id="UP000838756"/>
    </source>
</evidence>
<gene>
    <name evidence="2" type="primary">jg6204</name>
    <name evidence="2" type="ORF">PAEG_LOCUS1162</name>
</gene>